<organism evidence="3 4">
    <name type="scientific">Peptoniphilus indolicus</name>
    <dbReference type="NCBI Taxonomy" id="33030"/>
    <lineage>
        <taxon>Bacteria</taxon>
        <taxon>Bacillati</taxon>
        <taxon>Bacillota</taxon>
        <taxon>Tissierellia</taxon>
        <taxon>Tissierellales</taxon>
        <taxon>Peptoniphilaceae</taxon>
        <taxon>Peptoniphilus</taxon>
    </lineage>
</organism>
<feature type="domain" description="RelA/SpoT" evidence="2">
    <location>
        <begin position="48"/>
        <end position="184"/>
    </location>
</feature>
<evidence type="ECO:0000313" key="3">
    <source>
        <dbReference type="EMBL" id="SUB76215.1"/>
    </source>
</evidence>
<protein>
    <submittedName>
        <fullName evidence="3">Region found in RelA / SpoT proteins</fullName>
    </submittedName>
</protein>
<dbReference type="InterPro" id="IPR007685">
    <property type="entry name" value="RelA_SpoT"/>
</dbReference>
<evidence type="ECO:0000256" key="1">
    <source>
        <dbReference type="ARBA" id="ARBA00004976"/>
    </source>
</evidence>
<dbReference type="SMART" id="SM00954">
    <property type="entry name" value="RelA_SpoT"/>
    <property type="match status" value="1"/>
</dbReference>
<gene>
    <name evidence="3" type="ORF">NCTC11088_02029</name>
</gene>
<reference evidence="3 4" key="1">
    <citation type="submission" date="2018-06" db="EMBL/GenBank/DDBJ databases">
        <authorList>
            <consortium name="Pathogen Informatics"/>
            <person name="Doyle S."/>
        </authorList>
    </citation>
    <scope>NUCLEOTIDE SEQUENCE [LARGE SCALE GENOMIC DNA]</scope>
    <source>
        <strain evidence="3 4">NCTC11088</strain>
    </source>
</reference>
<dbReference type="InterPro" id="IPR043519">
    <property type="entry name" value="NT_sf"/>
</dbReference>
<dbReference type="SUPFAM" id="SSF81301">
    <property type="entry name" value="Nucleotidyltransferase"/>
    <property type="match status" value="1"/>
</dbReference>
<evidence type="ECO:0000313" key="4">
    <source>
        <dbReference type="Proteomes" id="UP000254777"/>
    </source>
</evidence>
<dbReference type="GO" id="GO:0015970">
    <property type="term" value="P:guanosine tetraphosphate biosynthetic process"/>
    <property type="evidence" value="ECO:0007669"/>
    <property type="project" value="UniProtKB-UniPathway"/>
</dbReference>
<dbReference type="EMBL" id="UGTH01000001">
    <property type="protein sequence ID" value="SUB76215.1"/>
    <property type="molecule type" value="Genomic_DNA"/>
</dbReference>
<dbReference type="PANTHER" id="PTHR41773:SF1">
    <property type="entry name" value="RELA_SPOT DOMAIN-CONTAINING PROTEIN"/>
    <property type="match status" value="1"/>
</dbReference>
<dbReference type="AlphaFoldDB" id="A0A379DF77"/>
<sequence>MKLQLFDYIDKSAELLNYYRNILEEISENIVDYLWDSLDNSVITNITFRTKSESSLREKIVKNNYFLHTEDPEQMLMNISDLIGVRIECRFLKEEGNLFESIQDMFKYDLGNGYCKVDENSSISLKLSDKQPQIQKNGFEIYKIDGIYEYGKNKFNFELQIKSMVNVFWGEIDHRILYKNYNYMMSENFIKEMMASIKDSLYMVDKQLQILFDHVQRFDASAVSSASNQLNYLLSKIIHDVFSSKIQDELGFVFNFKKTTDIIVEYLQEKASKERELSYGESFVQLIDKINNISTLDMNLQEQIIFNRKLSFSDEFTNNIGTEIEKIIQKDFYWNLLIKIIHRIEGGSYEENLEDFLSYLRYKYSMLFLNISENFELSYEESVNLEKTLLNIIVENFKDGYSAYGIVKESFEKLEDEFNILKTINKVSYDLILEDFKNRLIQ</sequence>
<proteinExistence type="predicted"/>
<accession>A0A379DF77</accession>
<dbReference type="PANTHER" id="PTHR41773">
    <property type="entry name" value="GTP PYROPHOSPHATASE-RELATED"/>
    <property type="match status" value="1"/>
</dbReference>
<dbReference type="Pfam" id="PF04607">
    <property type="entry name" value="RelA_SpoT"/>
    <property type="match status" value="1"/>
</dbReference>
<name>A0A379DF77_9FIRM</name>
<dbReference type="UniPathway" id="UPA00908">
    <property type="reaction ID" value="UER00884"/>
</dbReference>
<comment type="pathway">
    <text evidence="1">Purine metabolism; ppGpp biosynthesis; ppGpp from GTP: step 1/2.</text>
</comment>
<dbReference type="Gene3D" id="3.30.460.10">
    <property type="entry name" value="Beta Polymerase, domain 2"/>
    <property type="match status" value="1"/>
</dbReference>
<dbReference type="Proteomes" id="UP000254777">
    <property type="component" value="Unassembled WGS sequence"/>
</dbReference>
<evidence type="ECO:0000259" key="2">
    <source>
        <dbReference type="SMART" id="SM00954"/>
    </source>
</evidence>
<dbReference type="RefSeq" id="WP_115312275.1">
    <property type="nucleotide sequence ID" value="NZ_UGTH01000001.1"/>
</dbReference>